<protein>
    <submittedName>
        <fullName evidence="1">Uncharacterized protein</fullName>
    </submittedName>
</protein>
<sequence length="105" mass="12240">VFTVIVSTAMHLIWNLRNERLFEFKPLTSEREIRKRWLLMINGTSKRDRLLTNRARFGALATKKQLVLETWSGTLLDEDYLPEDWIRSKGALVGIWPVTRKNGVG</sequence>
<reference evidence="1" key="1">
    <citation type="submission" date="2023-03" db="EMBL/GenBank/DDBJ databases">
        <title>Massive genome expansion in bonnet fungi (Mycena s.s.) driven by repeated elements and novel gene families across ecological guilds.</title>
        <authorList>
            <consortium name="Lawrence Berkeley National Laboratory"/>
            <person name="Harder C.B."/>
            <person name="Miyauchi S."/>
            <person name="Viragh M."/>
            <person name="Kuo A."/>
            <person name="Thoen E."/>
            <person name="Andreopoulos B."/>
            <person name="Lu D."/>
            <person name="Skrede I."/>
            <person name="Drula E."/>
            <person name="Henrissat B."/>
            <person name="Morin E."/>
            <person name="Kohler A."/>
            <person name="Barry K."/>
            <person name="LaButti K."/>
            <person name="Morin E."/>
            <person name="Salamov A."/>
            <person name="Lipzen A."/>
            <person name="Mereny Z."/>
            <person name="Hegedus B."/>
            <person name="Baldrian P."/>
            <person name="Stursova M."/>
            <person name="Weitz H."/>
            <person name="Taylor A."/>
            <person name="Grigoriev I.V."/>
            <person name="Nagy L.G."/>
            <person name="Martin F."/>
            <person name="Kauserud H."/>
        </authorList>
    </citation>
    <scope>NUCLEOTIDE SEQUENCE</scope>
    <source>
        <strain evidence="1">CBHHK067</strain>
    </source>
</reference>
<evidence type="ECO:0000313" key="2">
    <source>
        <dbReference type="Proteomes" id="UP001221757"/>
    </source>
</evidence>
<dbReference type="EMBL" id="JARKIE010000416">
    <property type="protein sequence ID" value="KAJ7642550.1"/>
    <property type="molecule type" value="Genomic_DNA"/>
</dbReference>
<name>A0AAD7C990_MYCRO</name>
<organism evidence="1 2">
    <name type="scientific">Mycena rosella</name>
    <name type="common">Pink bonnet</name>
    <name type="synonym">Agaricus rosellus</name>
    <dbReference type="NCBI Taxonomy" id="1033263"/>
    <lineage>
        <taxon>Eukaryota</taxon>
        <taxon>Fungi</taxon>
        <taxon>Dikarya</taxon>
        <taxon>Basidiomycota</taxon>
        <taxon>Agaricomycotina</taxon>
        <taxon>Agaricomycetes</taxon>
        <taxon>Agaricomycetidae</taxon>
        <taxon>Agaricales</taxon>
        <taxon>Marasmiineae</taxon>
        <taxon>Mycenaceae</taxon>
        <taxon>Mycena</taxon>
    </lineage>
</organism>
<comment type="caution">
    <text evidence="1">The sequence shown here is derived from an EMBL/GenBank/DDBJ whole genome shotgun (WGS) entry which is preliminary data.</text>
</comment>
<accession>A0AAD7C990</accession>
<keyword evidence="2" id="KW-1185">Reference proteome</keyword>
<dbReference type="AlphaFoldDB" id="A0AAD7C990"/>
<proteinExistence type="predicted"/>
<gene>
    <name evidence="1" type="ORF">B0H17DRAFT_960079</name>
</gene>
<feature type="non-terminal residue" evidence="1">
    <location>
        <position position="1"/>
    </location>
</feature>
<evidence type="ECO:0000313" key="1">
    <source>
        <dbReference type="EMBL" id="KAJ7642550.1"/>
    </source>
</evidence>
<dbReference type="Proteomes" id="UP001221757">
    <property type="component" value="Unassembled WGS sequence"/>
</dbReference>